<organism evidence="1 2">
    <name type="scientific">Cylindrotheca closterium</name>
    <dbReference type="NCBI Taxonomy" id="2856"/>
    <lineage>
        <taxon>Eukaryota</taxon>
        <taxon>Sar</taxon>
        <taxon>Stramenopiles</taxon>
        <taxon>Ochrophyta</taxon>
        <taxon>Bacillariophyta</taxon>
        <taxon>Bacillariophyceae</taxon>
        <taxon>Bacillariophycidae</taxon>
        <taxon>Bacillariales</taxon>
        <taxon>Bacillariaceae</taxon>
        <taxon>Cylindrotheca</taxon>
    </lineage>
</organism>
<proteinExistence type="predicted"/>
<comment type="caution">
    <text evidence="1">The sequence shown here is derived from an EMBL/GenBank/DDBJ whole genome shotgun (WGS) entry which is preliminary data.</text>
</comment>
<accession>A0AAD2CRR6</accession>
<evidence type="ECO:0000313" key="1">
    <source>
        <dbReference type="EMBL" id="CAJ1944317.1"/>
    </source>
</evidence>
<name>A0AAD2CRR6_9STRA</name>
<dbReference type="AlphaFoldDB" id="A0AAD2CRR6"/>
<evidence type="ECO:0000313" key="2">
    <source>
        <dbReference type="Proteomes" id="UP001295423"/>
    </source>
</evidence>
<dbReference type="Proteomes" id="UP001295423">
    <property type="component" value="Unassembled WGS sequence"/>
</dbReference>
<dbReference type="EMBL" id="CAKOGP040001224">
    <property type="protein sequence ID" value="CAJ1944317.1"/>
    <property type="molecule type" value="Genomic_DNA"/>
</dbReference>
<keyword evidence="2" id="KW-1185">Reference proteome</keyword>
<reference evidence="1" key="1">
    <citation type="submission" date="2023-08" db="EMBL/GenBank/DDBJ databases">
        <authorList>
            <person name="Audoor S."/>
            <person name="Bilcke G."/>
        </authorList>
    </citation>
    <scope>NUCLEOTIDE SEQUENCE</scope>
</reference>
<protein>
    <submittedName>
        <fullName evidence="1">Uncharacterized protein</fullName>
    </submittedName>
</protein>
<sequence length="176" mass="20256">MIPLHILALAQKPVIELLGQLLLLLLSGFDVARTTKDFFGSTVLEYLSKNPLEEGRHATRWLANLLVGQQLPFLRLDRWKHELLAEEERVVRASDLGISSNEVQSFLDKLVQLEFLEMLLELKLWKIKLDENPMEENREKVKENAFRHSCRVSCGISIVVEHVIPFLGNNHQVTVH</sequence>
<gene>
    <name evidence="1" type="ORF">CYCCA115_LOCUS8827</name>
</gene>